<gene>
    <name evidence="1" type="ORF">MNKW57_13920</name>
</gene>
<evidence type="ECO:0000313" key="1">
    <source>
        <dbReference type="EMBL" id="GMG87071.1"/>
    </source>
</evidence>
<keyword evidence="2" id="KW-1185">Reference proteome</keyword>
<proteinExistence type="predicted"/>
<dbReference type="Proteomes" id="UP001224392">
    <property type="component" value="Unassembled WGS sequence"/>
</dbReference>
<dbReference type="EMBL" id="BSYJ01000003">
    <property type="protein sequence ID" value="GMG87071.1"/>
    <property type="molecule type" value="Genomic_DNA"/>
</dbReference>
<evidence type="ECO:0000313" key="2">
    <source>
        <dbReference type="Proteomes" id="UP001224392"/>
    </source>
</evidence>
<protein>
    <submittedName>
        <fullName evidence="1">Uncharacterized protein</fullName>
    </submittedName>
</protein>
<sequence>MATGEQVVKEVYGQPVIFSEGRHLLALSTDEIIYDAEAEALFLRFWAFNGGTEDLLLDRADVRGFLHNANERVSIPLMSQDEVNLWREAKTTRKILSVTYYTNHTPVSSPLYFDTALQDVAYANRGGVGGMLLQSNELGSGARAINGENGAQSTSGILHYYKYFPEYYVGSPGGDNPFNKTFRKITYRKTVPAPRMIFGDRMIPAGEVQGGFIALDMRNASRKDPAILTLQVKLGGEQHLFNIRQDRIPRDEVAALLE</sequence>
<organism evidence="1 2">
    <name type="scientific">Biformimicrobium ophioploci</name>
    <dbReference type="NCBI Taxonomy" id="3036711"/>
    <lineage>
        <taxon>Bacteria</taxon>
        <taxon>Pseudomonadati</taxon>
        <taxon>Pseudomonadota</taxon>
        <taxon>Gammaproteobacteria</taxon>
        <taxon>Cellvibrionales</taxon>
        <taxon>Microbulbiferaceae</taxon>
        <taxon>Biformimicrobium</taxon>
    </lineage>
</organism>
<comment type="caution">
    <text evidence="1">The sequence shown here is derived from an EMBL/GenBank/DDBJ whole genome shotgun (WGS) entry which is preliminary data.</text>
</comment>
<accession>A0ABQ6LY92</accession>
<name>A0ABQ6LY92_9GAMM</name>
<reference evidence="1 2" key="1">
    <citation type="submission" date="2023-04" db="EMBL/GenBank/DDBJ databases">
        <title>Marinobulbifer ophiurae gen. nov., sp. Nov., isolate from tissue of brittle star Ophioplocus japonicus.</title>
        <authorList>
            <person name="Kawano K."/>
            <person name="Sawayama S."/>
            <person name="Nakagawa S."/>
        </authorList>
    </citation>
    <scope>NUCLEOTIDE SEQUENCE [LARGE SCALE GENOMIC DNA]</scope>
    <source>
        <strain evidence="1 2">NKW57</strain>
    </source>
</reference>